<dbReference type="eggNOG" id="ENOG5034CH7">
    <property type="taxonomic scope" value="Bacteria"/>
</dbReference>
<evidence type="ECO:0000313" key="2">
    <source>
        <dbReference type="EMBL" id="EAZ93262.1"/>
    </source>
</evidence>
<sequence>MAMNDRKKRILEHLKHSTNGTQYISPKKTSKPTPTPSPIPEPTPEPKPVLKPTLKQERKQKIMAHVNTSSQNFGSFSLEDHNKKKKIEEHIRKSLS</sequence>
<feature type="compositionally biased region" description="Pro residues" evidence="1">
    <location>
        <begin position="33"/>
        <end position="49"/>
    </location>
</feature>
<organism evidence="2 3">
    <name type="scientific">Crocosphaera chwakensis CCY0110</name>
    <dbReference type="NCBI Taxonomy" id="391612"/>
    <lineage>
        <taxon>Bacteria</taxon>
        <taxon>Bacillati</taxon>
        <taxon>Cyanobacteriota</taxon>
        <taxon>Cyanophyceae</taxon>
        <taxon>Oscillatoriophycideae</taxon>
        <taxon>Chroococcales</taxon>
        <taxon>Aphanothecaceae</taxon>
        <taxon>Crocosphaera</taxon>
        <taxon>Crocosphaera chwakensis</taxon>
    </lineage>
</organism>
<feature type="compositionally biased region" description="Basic and acidic residues" evidence="1">
    <location>
        <begin position="78"/>
        <end position="96"/>
    </location>
</feature>
<name>A3IHI0_9CHRO</name>
<dbReference type="Proteomes" id="UP000003781">
    <property type="component" value="Unassembled WGS sequence"/>
</dbReference>
<comment type="caution">
    <text evidence="2">The sequence shown here is derived from an EMBL/GenBank/DDBJ whole genome shotgun (WGS) entry which is preliminary data.</text>
</comment>
<proteinExistence type="predicted"/>
<feature type="region of interest" description="Disordered" evidence="1">
    <location>
        <begin position="1"/>
        <end position="51"/>
    </location>
</feature>
<dbReference type="EMBL" id="AAXW01000002">
    <property type="protein sequence ID" value="EAZ93262.1"/>
    <property type="molecule type" value="Genomic_DNA"/>
</dbReference>
<protein>
    <submittedName>
        <fullName evidence="2">Uncharacterized protein</fullName>
    </submittedName>
</protein>
<keyword evidence="3" id="KW-1185">Reference proteome</keyword>
<evidence type="ECO:0000256" key="1">
    <source>
        <dbReference type="SAM" id="MobiDB-lite"/>
    </source>
</evidence>
<gene>
    <name evidence="2" type="ORF">CY0110_15742</name>
</gene>
<reference evidence="2 3" key="1">
    <citation type="submission" date="2007-03" db="EMBL/GenBank/DDBJ databases">
        <authorList>
            <person name="Stal L."/>
            <person name="Ferriera S."/>
            <person name="Johnson J."/>
            <person name="Kravitz S."/>
            <person name="Beeson K."/>
            <person name="Sutton G."/>
            <person name="Rogers Y.-H."/>
            <person name="Friedman R."/>
            <person name="Frazier M."/>
            <person name="Venter J.C."/>
        </authorList>
    </citation>
    <scope>NUCLEOTIDE SEQUENCE [LARGE SCALE GENOMIC DNA]</scope>
    <source>
        <strain evidence="2 3">CCY0110</strain>
    </source>
</reference>
<feature type="region of interest" description="Disordered" evidence="1">
    <location>
        <begin position="66"/>
        <end position="96"/>
    </location>
</feature>
<evidence type="ECO:0000313" key="3">
    <source>
        <dbReference type="Proteomes" id="UP000003781"/>
    </source>
</evidence>
<feature type="compositionally biased region" description="Polar residues" evidence="1">
    <location>
        <begin position="66"/>
        <end position="75"/>
    </location>
</feature>
<feature type="compositionally biased region" description="Basic residues" evidence="1">
    <location>
        <begin position="1"/>
        <end position="10"/>
    </location>
</feature>
<dbReference type="AlphaFoldDB" id="A3IHI0"/>
<accession>A3IHI0</accession>